<name>B7QIM0_IXOSC</name>
<evidence type="ECO:0000313" key="4">
    <source>
        <dbReference type="Proteomes" id="UP000001555"/>
    </source>
</evidence>
<dbReference type="SUPFAM" id="SSF57667">
    <property type="entry name" value="beta-beta-alpha zinc fingers"/>
    <property type="match status" value="1"/>
</dbReference>
<protein>
    <submittedName>
        <fullName evidence="2 3">Uncharacterized protein</fullName>
    </submittedName>
</protein>
<dbReference type="HOGENOM" id="CLU_2963367_0_0_1"/>
<organism>
    <name type="scientific">Ixodes scapularis</name>
    <name type="common">Black-legged tick</name>
    <name type="synonym">Deer tick</name>
    <dbReference type="NCBI Taxonomy" id="6945"/>
    <lineage>
        <taxon>Eukaryota</taxon>
        <taxon>Metazoa</taxon>
        <taxon>Ecdysozoa</taxon>
        <taxon>Arthropoda</taxon>
        <taxon>Chelicerata</taxon>
        <taxon>Arachnida</taxon>
        <taxon>Acari</taxon>
        <taxon>Parasitiformes</taxon>
        <taxon>Ixodida</taxon>
        <taxon>Ixodoidea</taxon>
        <taxon>Ixodidae</taxon>
        <taxon>Ixodinae</taxon>
        <taxon>Ixodes</taxon>
    </lineage>
</organism>
<evidence type="ECO:0000256" key="1">
    <source>
        <dbReference type="SAM" id="MobiDB-lite"/>
    </source>
</evidence>
<keyword evidence="4" id="KW-1185">Reference proteome</keyword>
<sequence length="59" mass="6885">MATAWFENHEKSKKHRENVQFLKEAMEEEEAQLSRREESNAEPAVDANVKKKNQKGAKK</sequence>
<proteinExistence type="predicted"/>
<dbReference type="PaxDb" id="6945-B7QIM0"/>
<reference evidence="3" key="2">
    <citation type="submission" date="2020-05" db="UniProtKB">
        <authorList>
            <consortium name="EnsemblMetazoa"/>
        </authorList>
    </citation>
    <scope>IDENTIFICATION</scope>
    <source>
        <strain evidence="3">wikel</strain>
    </source>
</reference>
<dbReference type="EMBL" id="ABJB010099707">
    <property type="status" value="NOT_ANNOTATED_CDS"/>
    <property type="molecule type" value="Genomic_DNA"/>
</dbReference>
<dbReference type="AlphaFoldDB" id="B7QIM0"/>
<dbReference type="InterPro" id="IPR036236">
    <property type="entry name" value="Znf_C2H2_sf"/>
</dbReference>
<feature type="region of interest" description="Disordered" evidence="1">
    <location>
        <begin position="1"/>
        <end position="59"/>
    </location>
</feature>
<dbReference type="VEuPathDB" id="VectorBase:ISCW014019"/>
<evidence type="ECO:0000313" key="2">
    <source>
        <dbReference type="EMBL" id="EEC18692.1"/>
    </source>
</evidence>
<evidence type="ECO:0000313" key="3">
    <source>
        <dbReference type="EnsemblMetazoa" id="ISCW014019-PA"/>
    </source>
</evidence>
<dbReference type="Proteomes" id="UP000001555">
    <property type="component" value="Unassembled WGS sequence"/>
</dbReference>
<dbReference type="InParanoid" id="B7QIM0"/>
<accession>B7QIM0</accession>
<dbReference type="EMBL" id="DS946968">
    <property type="protein sequence ID" value="EEC18692.1"/>
    <property type="molecule type" value="Genomic_DNA"/>
</dbReference>
<gene>
    <name evidence="2" type="ORF">IscW_ISCW014019</name>
</gene>
<reference evidence="2 4" key="1">
    <citation type="submission" date="2008-03" db="EMBL/GenBank/DDBJ databases">
        <title>Annotation of Ixodes scapularis.</title>
        <authorList>
            <consortium name="Ixodes scapularis Genome Project Consortium"/>
            <person name="Caler E."/>
            <person name="Hannick L.I."/>
            <person name="Bidwell S."/>
            <person name="Joardar V."/>
            <person name="Thiagarajan M."/>
            <person name="Amedeo P."/>
            <person name="Galinsky K.J."/>
            <person name="Schobel S."/>
            <person name="Inman J."/>
            <person name="Hostetler J."/>
            <person name="Miller J."/>
            <person name="Hammond M."/>
            <person name="Megy K."/>
            <person name="Lawson D."/>
            <person name="Kodira C."/>
            <person name="Sutton G."/>
            <person name="Meyer J."/>
            <person name="Hill C.A."/>
            <person name="Birren B."/>
            <person name="Nene V."/>
            <person name="Collins F."/>
            <person name="Alarcon-Chaidez F."/>
            <person name="Wikel S."/>
            <person name="Strausberg R."/>
        </authorList>
    </citation>
    <scope>NUCLEOTIDE SEQUENCE [LARGE SCALE GENOMIC DNA]</scope>
    <source>
        <strain evidence="4">Wikel</strain>
        <strain evidence="2">Wikel colony</strain>
    </source>
</reference>
<dbReference type="EnsemblMetazoa" id="ISCW014019-RA">
    <property type="protein sequence ID" value="ISCW014019-PA"/>
    <property type="gene ID" value="ISCW014019"/>
</dbReference>
<feature type="compositionally biased region" description="Basic residues" evidence="1">
    <location>
        <begin position="50"/>
        <end position="59"/>
    </location>
</feature>